<protein>
    <submittedName>
        <fullName evidence="1">Uncharacterized protein</fullName>
    </submittedName>
</protein>
<evidence type="ECO:0000313" key="1">
    <source>
        <dbReference type="EMBL" id="KKL16756.1"/>
    </source>
</evidence>
<name>A0A0F9DG89_9ZZZZ</name>
<reference evidence="1" key="1">
    <citation type="journal article" date="2015" name="Nature">
        <title>Complex archaea that bridge the gap between prokaryotes and eukaryotes.</title>
        <authorList>
            <person name="Spang A."/>
            <person name="Saw J.H."/>
            <person name="Jorgensen S.L."/>
            <person name="Zaremba-Niedzwiedzka K."/>
            <person name="Martijn J."/>
            <person name="Lind A.E."/>
            <person name="van Eijk R."/>
            <person name="Schleper C."/>
            <person name="Guy L."/>
            <person name="Ettema T.J."/>
        </authorList>
    </citation>
    <scope>NUCLEOTIDE SEQUENCE</scope>
</reference>
<sequence>MKYRVVYRGQVISFDLNSLVAAEEIRERLRLLHGWDCCIQEVKEVNCE</sequence>
<organism evidence="1">
    <name type="scientific">marine sediment metagenome</name>
    <dbReference type="NCBI Taxonomy" id="412755"/>
    <lineage>
        <taxon>unclassified sequences</taxon>
        <taxon>metagenomes</taxon>
        <taxon>ecological metagenomes</taxon>
    </lineage>
</organism>
<proteinExistence type="predicted"/>
<accession>A0A0F9DG89</accession>
<dbReference type="EMBL" id="LAZR01039538">
    <property type="protein sequence ID" value="KKL16756.1"/>
    <property type="molecule type" value="Genomic_DNA"/>
</dbReference>
<gene>
    <name evidence="1" type="ORF">LCGC14_2492400</name>
</gene>
<comment type="caution">
    <text evidence="1">The sequence shown here is derived from an EMBL/GenBank/DDBJ whole genome shotgun (WGS) entry which is preliminary data.</text>
</comment>
<dbReference type="AlphaFoldDB" id="A0A0F9DG89"/>